<dbReference type="InterPro" id="IPR026444">
    <property type="entry name" value="Secre_tail"/>
</dbReference>
<keyword evidence="3" id="KW-0479">Metal-binding</keyword>
<dbReference type="NCBIfam" id="TIGR04183">
    <property type="entry name" value="Por_Secre_tail"/>
    <property type="match status" value="1"/>
</dbReference>
<feature type="signal peptide" evidence="9">
    <location>
        <begin position="1"/>
        <end position="21"/>
    </location>
</feature>
<dbReference type="SUPFAM" id="SSF55486">
    <property type="entry name" value="Metalloproteases ('zincins'), catalytic domain"/>
    <property type="match status" value="1"/>
</dbReference>
<dbReference type="GO" id="GO:0046872">
    <property type="term" value="F:metal ion binding"/>
    <property type="evidence" value="ECO:0007669"/>
    <property type="project" value="UniProtKB-KW"/>
</dbReference>
<keyword evidence="5" id="KW-0378">Hydrolase</keyword>
<keyword evidence="2" id="KW-0645">Protease</keyword>
<dbReference type="Pfam" id="PF13573">
    <property type="entry name" value="SprB"/>
    <property type="match status" value="2"/>
</dbReference>
<dbReference type="Gene3D" id="3.40.390.10">
    <property type="entry name" value="Collagenase (Catalytic Domain)"/>
    <property type="match status" value="1"/>
</dbReference>
<name>A0AA49GJ04_9BACT</name>
<dbReference type="InterPro" id="IPR013783">
    <property type="entry name" value="Ig-like_fold"/>
</dbReference>
<dbReference type="GO" id="GO:0006508">
    <property type="term" value="P:proteolysis"/>
    <property type="evidence" value="ECO:0007669"/>
    <property type="project" value="UniProtKB-KW"/>
</dbReference>
<comment type="similarity">
    <text evidence="1">Belongs to the peptidase M43B family.</text>
</comment>
<feature type="chain" id="PRO_5041283401" evidence="9">
    <location>
        <begin position="22"/>
        <end position="1021"/>
    </location>
</feature>
<evidence type="ECO:0000313" key="11">
    <source>
        <dbReference type="EMBL" id="WKK87427.2"/>
    </source>
</evidence>
<evidence type="ECO:0000259" key="10">
    <source>
        <dbReference type="PROSITE" id="PS50853"/>
    </source>
</evidence>
<reference evidence="11" key="1">
    <citation type="submission" date="2023-08" db="EMBL/GenBank/DDBJ databases">
        <title>Comparative genomics and taxonomic characterization of three novel marine species of genus Marivirga.</title>
        <authorList>
            <person name="Muhammad N."/>
            <person name="Kim S.-G."/>
        </authorList>
    </citation>
    <scope>NUCLEOTIDE SEQUENCE [LARGE SCALE GENOMIC DNA]</scope>
    <source>
        <strain evidence="11">ABR2-2</strain>
    </source>
</reference>
<evidence type="ECO:0000256" key="3">
    <source>
        <dbReference type="ARBA" id="ARBA00022723"/>
    </source>
</evidence>
<evidence type="ECO:0000256" key="1">
    <source>
        <dbReference type="ARBA" id="ARBA00008721"/>
    </source>
</evidence>
<dbReference type="CDD" id="cd00063">
    <property type="entry name" value="FN3"/>
    <property type="match status" value="1"/>
</dbReference>
<evidence type="ECO:0000256" key="8">
    <source>
        <dbReference type="ARBA" id="ARBA00023157"/>
    </source>
</evidence>
<keyword evidence="6" id="KW-0862">Zinc</keyword>
<accession>A0AA49GJ04</accession>
<dbReference type="EMBL" id="CP129970">
    <property type="protein sequence ID" value="WKK87427.2"/>
    <property type="molecule type" value="Genomic_DNA"/>
</dbReference>
<protein>
    <submittedName>
        <fullName evidence="11">M43 family zinc metalloprotease</fullName>
    </submittedName>
</protein>
<organism evidence="11 12">
    <name type="scientific">Marivirga arenosa</name>
    <dbReference type="NCBI Taxonomy" id="3059076"/>
    <lineage>
        <taxon>Bacteria</taxon>
        <taxon>Pseudomonadati</taxon>
        <taxon>Bacteroidota</taxon>
        <taxon>Cytophagia</taxon>
        <taxon>Cytophagales</taxon>
        <taxon>Marivirgaceae</taxon>
        <taxon>Marivirga</taxon>
    </lineage>
</organism>
<dbReference type="InterPro" id="IPR008964">
    <property type="entry name" value="Invasin/intimin_cell_adhesion"/>
</dbReference>
<keyword evidence="12" id="KW-1185">Reference proteome</keyword>
<dbReference type="Pfam" id="PF18962">
    <property type="entry name" value="Por_Secre_tail"/>
    <property type="match status" value="1"/>
</dbReference>
<dbReference type="Gene3D" id="2.60.40.10">
    <property type="entry name" value="Immunoglobulins"/>
    <property type="match status" value="1"/>
</dbReference>
<dbReference type="Pfam" id="PF05572">
    <property type="entry name" value="Peptidase_M43"/>
    <property type="match status" value="1"/>
</dbReference>
<dbReference type="InterPro" id="IPR008754">
    <property type="entry name" value="Peptidase_M43"/>
</dbReference>
<evidence type="ECO:0000256" key="5">
    <source>
        <dbReference type="ARBA" id="ARBA00022801"/>
    </source>
</evidence>
<evidence type="ECO:0000313" key="12">
    <source>
        <dbReference type="Proteomes" id="UP001244443"/>
    </source>
</evidence>
<evidence type="ECO:0000256" key="6">
    <source>
        <dbReference type="ARBA" id="ARBA00022833"/>
    </source>
</evidence>
<dbReference type="GO" id="GO:0008237">
    <property type="term" value="F:metallopeptidase activity"/>
    <property type="evidence" value="ECO:0007669"/>
    <property type="project" value="UniProtKB-KW"/>
</dbReference>
<dbReference type="SUPFAM" id="SSF49373">
    <property type="entry name" value="Invasin/intimin cell-adhesion fragments"/>
    <property type="match status" value="1"/>
</dbReference>
<evidence type="ECO:0000256" key="9">
    <source>
        <dbReference type="SAM" id="SignalP"/>
    </source>
</evidence>
<feature type="domain" description="Fibronectin type-III" evidence="10">
    <location>
        <begin position="334"/>
        <end position="415"/>
    </location>
</feature>
<dbReference type="SMART" id="SM00060">
    <property type="entry name" value="FN3"/>
    <property type="match status" value="1"/>
</dbReference>
<proteinExistence type="inferred from homology"/>
<dbReference type="Gene3D" id="2.60.40.740">
    <property type="match status" value="1"/>
</dbReference>
<evidence type="ECO:0000256" key="4">
    <source>
        <dbReference type="ARBA" id="ARBA00022729"/>
    </source>
</evidence>
<evidence type="ECO:0000256" key="7">
    <source>
        <dbReference type="ARBA" id="ARBA00023049"/>
    </source>
</evidence>
<dbReference type="Pfam" id="PF00041">
    <property type="entry name" value="fn3"/>
    <property type="match status" value="1"/>
</dbReference>
<dbReference type="InterPro" id="IPR025667">
    <property type="entry name" value="SprB_repeat"/>
</dbReference>
<dbReference type="Gene3D" id="2.60.40.1080">
    <property type="match status" value="1"/>
</dbReference>
<evidence type="ECO:0000256" key="2">
    <source>
        <dbReference type="ARBA" id="ARBA00022670"/>
    </source>
</evidence>
<dbReference type="PANTHER" id="PTHR47466">
    <property type="match status" value="1"/>
</dbReference>
<dbReference type="InterPro" id="IPR024079">
    <property type="entry name" value="MetalloPept_cat_dom_sf"/>
</dbReference>
<dbReference type="Proteomes" id="UP001244443">
    <property type="component" value="Chromosome"/>
</dbReference>
<dbReference type="InterPro" id="IPR003961">
    <property type="entry name" value="FN3_dom"/>
</dbReference>
<dbReference type="SUPFAM" id="SSF49265">
    <property type="entry name" value="Fibronectin type III"/>
    <property type="match status" value="1"/>
</dbReference>
<dbReference type="PANTHER" id="PTHR47466:SF1">
    <property type="entry name" value="METALLOPROTEASE MEP1 (AFU_ORTHOLOGUE AFUA_1G07730)-RELATED"/>
    <property type="match status" value="1"/>
</dbReference>
<keyword evidence="4 9" id="KW-0732">Signal</keyword>
<gene>
    <name evidence="11" type="ORF">QYS48_12190</name>
</gene>
<dbReference type="CDD" id="cd04275">
    <property type="entry name" value="ZnMc_pappalysin_like"/>
    <property type="match status" value="1"/>
</dbReference>
<sequence>MRSIFFTVFCFLTVLSFQAQSQLLPSRNCAAQTIHNQKLLSNPTYENRFLTIQKQTEEFLLSRRFSRTTQNNTYREIPVYVHVIYDQDSLDQNISNEQIASQIAVINEDFRALNSDTANVPAEFKNLVTDYRLTFRLEGISRKASTVTAWNTNDEMKSSSSGGVDAITPETHLNIWVVPLVGDILGYAQFPGGDYATDGIVVSPYYFGSSDYDNNNDFYLGAPFDKGRTTTHEIGHYLNLFHIWGDGGCSVDDEVEDTPIAGSSNVGCPSYPSKSCSENTTSTSDMFMNYMDYVDDDCMNMFTEGQKLRSQALFETGGFRENLGQVYEDCTLAPPSEISLVNRTETSLNISWIAVTDASSYEVWYNGFTINSDVNSIELSNLQAGTNYEIRVAPICATGSKGEYSDVFNFNTLGCYVGPIQFTLNTDDFGSETTWELSLNGEIVQKDSITYNDNTEYVETFDFGDGNYEFTIYDSQDDGICCQFGTGSFTLTDSNGAEILTGSDFGSSLSASFCVEQSPQIDCNNASIASFGINTLASSPAIYEFTAPEEREYIISSVGYTTVNTDLKLYRDCNSIIAENDDFEGLQSELRITLSQNQTIYIVWDDTYSTSGFEWEISNGRDTQIINFPDLESKKVNDLDFALNATASSGLEVSYNSSNHAVATIQGDIVTITGAGQTTISASQAGNDSFIAAPVVNKILTVDKLSQTITINTIPDKLTTDADFVVTASTTSELPLRYEISGPASIRDSIVALSGIPGEVTVRVTQDGNDEYKANTATISFQVIKDPCEDLTFENIIVENISCYNANDGSIEVNLIEGIKPYRYILNNGVAVETNIWEGLAEGEYIITALDAQDCSISDTVIIQNPQPLQVSAQITDAEGFSDNGSIELTVSGGTGEYNFEWSNGATTALNDNIPVGNYSVIITDDNGCSVEESYEIGSVTSLREISNSEFVVFPNPSSEFLKVFHTGDSKFIYIYDTNGKLMLISPVKEKVTRINVTQLSSGLYFVRLNNSTRVLRFIVN</sequence>
<dbReference type="PROSITE" id="PS50853">
    <property type="entry name" value="FN3"/>
    <property type="match status" value="1"/>
</dbReference>
<dbReference type="RefSeq" id="WP_308357420.1">
    <property type="nucleotide sequence ID" value="NZ_CP129970.2"/>
</dbReference>
<keyword evidence="8" id="KW-1015">Disulfide bond</keyword>
<dbReference type="InterPro" id="IPR036116">
    <property type="entry name" value="FN3_sf"/>
</dbReference>
<dbReference type="AlphaFoldDB" id="A0AA49GJ04"/>
<keyword evidence="7 11" id="KW-0482">Metalloprotease</keyword>